<dbReference type="PROSITE" id="PS50929">
    <property type="entry name" value="ABC_TM1F"/>
    <property type="match status" value="1"/>
</dbReference>
<dbReference type="Gene3D" id="3.40.50.300">
    <property type="entry name" value="P-loop containing nucleotide triphosphate hydrolases"/>
    <property type="match status" value="1"/>
</dbReference>
<feature type="domain" description="ABC transmembrane type-1" evidence="6">
    <location>
        <begin position="34"/>
        <end position="158"/>
    </location>
</feature>
<dbReference type="GO" id="GO:0140359">
    <property type="term" value="F:ABC-type transporter activity"/>
    <property type="evidence" value="ECO:0007669"/>
    <property type="project" value="InterPro"/>
</dbReference>
<feature type="transmembrane region" description="Helical" evidence="5">
    <location>
        <begin position="120"/>
        <end position="140"/>
    </location>
</feature>
<evidence type="ECO:0000313" key="8">
    <source>
        <dbReference type="Proteomes" id="UP000663848"/>
    </source>
</evidence>
<comment type="subcellular location">
    <subcellularLocation>
        <location evidence="1">Membrane</location>
        <topology evidence="1">Multi-pass membrane protein</topology>
    </subcellularLocation>
</comment>
<sequence length="249" mass="27624">MNRPEWNIILVGCLACLTSGAIQPIGIVLLTKMVYFTAFAVAGSKLTQRVRSKAFTCLLRQEVAYFDEPENSSGALCARLSSDAMALQEMSGTRLSIIVETFSMLAFGISLGFYFSWHLTLIVCVVLPIIIAFCVLDIYLQMKVSDATGLALQRASSVDFHGEIEFNQVKFIYPSRPKTSILNNLQLTIKAGQRVALVGPSGCGKSTIAQLLERFYDVTRGQLQTVRWQNNLVCGYEHYWKITNASNSK</sequence>
<dbReference type="InterPro" id="IPR003439">
    <property type="entry name" value="ABC_transporter-like_ATP-bd"/>
</dbReference>
<evidence type="ECO:0000259" key="6">
    <source>
        <dbReference type="PROSITE" id="PS50929"/>
    </source>
</evidence>
<dbReference type="GO" id="GO:0005524">
    <property type="term" value="F:ATP binding"/>
    <property type="evidence" value="ECO:0007669"/>
    <property type="project" value="InterPro"/>
</dbReference>
<dbReference type="Pfam" id="PF00005">
    <property type="entry name" value="ABC_tran"/>
    <property type="match status" value="1"/>
</dbReference>
<reference evidence="7" key="1">
    <citation type="submission" date="2021-02" db="EMBL/GenBank/DDBJ databases">
        <authorList>
            <person name="Nowell W R."/>
        </authorList>
    </citation>
    <scope>NUCLEOTIDE SEQUENCE</scope>
</reference>
<dbReference type="GO" id="GO:0016887">
    <property type="term" value="F:ATP hydrolysis activity"/>
    <property type="evidence" value="ECO:0007669"/>
    <property type="project" value="InterPro"/>
</dbReference>
<proteinExistence type="predicted"/>
<dbReference type="InterPro" id="IPR039421">
    <property type="entry name" value="Type_1_exporter"/>
</dbReference>
<feature type="transmembrane region" description="Helical" evidence="5">
    <location>
        <begin position="6"/>
        <end position="30"/>
    </location>
</feature>
<dbReference type="SUPFAM" id="SSF90123">
    <property type="entry name" value="ABC transporter transmembrane region"/>
    <property type="match status" value="1"/>
</dbReference>
<evidence type="ECO:0000256" key="3">
    <source>
        <dbReference type="ARBA" id="ARBA00022989"/>
    </source>
</evidence>
<evidence type="ECO:0000256" key="1">
    <source>
        <dbReference type="ARBA" id="ARBA00004141"/>
    </source>
</evidence>
<dbReference type="AlphaFoldDB" id="A0A821U6H1"/>
<name>A0A821U6H1_9BILA</name>
<dbReference type="InterPro" id="IPR011527">
    <property type="entry name" value="ABC1_TM_dom"/>
</dbReference>
<dbReference type="GO" id="GO:0016020">
    <property type="term" value="C:membrane"/>
    <property type="evidence" value="ECO:0007669"/>
    <property type="project" value="UniProtKB-SubCell"/>
</dbReference>
<dbReference type="Pfam" id="PF00664">
    <property type="entry name" value="ABC_membrane"/>
    <property type="match status" value="1"/>
</dbReference>
<dbReference type="EMBL" id="CAJOBR010008835">
    <property type="protein sequence ID" value="CAF4884841.1"/>
    <property type="molecule type" value="Genomic_DNA"/>
</dbReference>
<evidence type="ECO:0000256" key="4">
    <source>
        <dbReference type="ARBA" id="ARBA00023136"/>
    </source>
</evidence>
<dbReference type="SUPFAM" id="SSF52540">
    <property type="entry name" value="P-loop containing nucleoside triphosphate hydrolases"/>
    <property type="match status" value="1"/>
</dbReference>
<gene>
    <name evidence="7" type="ORF">QYT958_LOCUS29640</name>
</gene>
<dbReference type="Gene3D" id="1.20.1560.10">
    <property type="entry name" value="ABC transporter type 1, transmembrane domain"/>
    <property type="match status" value="1"/>
</dbReference>
<evidence type="ECO:0000256" key="2">
    <source>
        <dbReference type="ARBA" id="ARBA00022692"/>
    </source>
</evidence>
<dbReference type="PANTHER" id="PTHR24221:SF503">
    <property type="entry name" value="MITOCHONDRIAL POTASSIUM CHANNEL ATP-BINDING SUBUNIT"/>
    <property type="match status" value="1"/>
</dbReference>
<dbReference type="InterPro" id="IPR036640">
    <property type="entry name" value="ABC1_TM_sf"/>
</dbReference>
<keyword evidence="3 5" id="KW-1133">Transmembrane helix</keyword>
<keyword evidence="4 5" id="KW-0472">Membrane</keyword>
<organism evidence="7 8">
    <name type="scientific">Rotaria socialis</name>
    <dbReference type="NCBI Taxonomy" id="392032"/>
    <lineage>
        <taxon>Eukaryota</taxon>
        <taxon>Metazoa</taxon>
        <taxon>Spiralia</taxon>
        <taxon>Gnathifera</taxon>
        <taxon>Rotifera</taxon>
        <taxon>Eurotatoria</taxon>
        <taxon>Bdelloidea</taxon>
        <taxon>Philodinida</taxon>
        <taxon>Philodinidae</taxon>
        <taxon>Rotaria</taxon>
    </lineage>
</organism>
<evidence type="ECO:0000256" key="5">
    <source>
        <dbReference type="SAM" id="Phobius"/>
    </source>
</evidence>
<accession>A0A821U6H1</accession>
<keyword evidence="2 5" id="KW-0812">Transmembrane</keyword>
<dbReference type="Proteomes" id="UP000663848">
    <property type="component" value="Unassembled WGS sequence"/>
</dbReference>
<evidence type="ECO:0000313" key="7">
    <source>
        <dbReference type="EMBL" id="CAF4884841.1"/>
    </source>
</evidence>
<comment type="caution">
    <text evidence="7">The sequence shown here is derived from an EMBL/GenBank/DDBJ whole genome shotgun (WGS) entry which is preliminary data.</text>
</comment>
<protein>
    <recommendedName>
        <fullName evidence="6">ABC transmembrane type-1 domain-containing protein</fullName>
    </recommendedName>
</protein>
<dbReference type="InterPro" id="IPR027417">
    <property type="entry name" value="P-loop_NTPase"/>
</dbReference>
<dbReference type="PANTHER" id="PTHR24221">
    <property type="entry name" value="ATP-BINDING CASSETTE SUB-FAMILY B"/>
    <property type="match status" value="1"/>
</dbReference>